<dbReference type="AlphaFoldDB" id="A0A0D2KJF6"/>
<protein>
    <submittedName>
        <fullName evidence="3">Uncharacterized protein</fullName>
    </submittedName>
</protein>
<evidence type="ECO:0000256" key="1">
    <source>
        <dbReference type="SAM" id="MobiDB-lite"/>
    </source>
</evidence>
<sequence length="348" mass="38039">MRRIVDRTVNQSTPPTRYEVQMASKEPYHDDVNDTFRDGQGITNTPSLKSKYAHLFWMRTCMLVLTWAITSTSIGLGFWASNVSVHNRNTLLTAFNPPAVVWVNVNNIYTSATITVVGFCVLWIVLVFAIAVNFVFAKRPYKFRGFACTIIALCIWTLIAGAAETWFFARSGTQLIVTIDGVRISQADVNAILLAAGIPLRYRSSLHWRVVIAFIWINFFTGVATATVLFAADSQAAHAARIQGSSMASGTTAYTDKSGTADNVKARGSSVELAGRSSLERPPPRSPLRERGDKGGRDGDIEEVPRPDAVRRSFSEGGEGDRLVDVNLDAPTPGVAMKPLHLGLRGTS</sequence>
<feature type="compositionally biased region" description="Basic and acidic residues" evidence="1">
    <location>
        <begin position="278"/>
        <end position="324"/>
    </location>
</feature>
<feature type="transmembrane region" description="Helical" evidence="2">
    <location>
        <begin position="210"/>
        <end position="232"/>
    </location>
</feature>
<organism evidence="3 4">
    <name type="scientific">Hypholoma sublateritium (strain FD-334 SS-4)</name>
    <dbReference type="NCBI Taxonomy" id="945553"/>
    <lineage>
        <taxon>Eukaryota</taxon>
        <taxon>Fungi</taxon>
        <taxon>Dikarya</taxon>
        <taxon>Basidiomycota</taxon>
        <taxon>Agaricomycotina</taxon>
        <taxon>Agaricomycetes</taxon>
        <taxon>Agaricomycetidae</taxon>
        <taxon>Agaricales</taxon>
        <taxon>Agaricineae</taxon>
        <taxon>Strophariaceae</taxon>
        <taxon>Hypholoma</taxon>
    </lineage>
</organism>
<keyword evidence="2" id="KW-0472">Membrane</keyword>
<evidence type="ECO:0000256" key="2">
    <source>
        <dbReference type="SAM" id="Phobius"/>
    </source>
</evidence>
<evidence type="ECO:0000313" key="4">
    <source>
        <dbReference type="Proteomes" id="UP000054270"/>
    </source>
</evidence>
<feature type="region of interest" description="Disordered" evidence="1">
    <location>
        <begin position="249"/>
        <end position="335"/>
    </location>
</feature>
<evidence type="ECO:0000313" key="3">
    <source>
        <dbReference type="EMBL" id="KJA14762.1"/>
    </source>
</evidence>
<reference evidence="4" key="1">
    <citation type="submission" date="2014-04" db="EMBL/GenBank/DDBJ databases">
        <title>Evolutionary Origins and Diversification of the Mycorrhizal Mutualists.</title>
        <authorList>
            <consortium name="DOE Joint Genome Institute"/>
            <consortium name="Mycorrhizal Genomics Consortium"/>
            <person name="Kohler A."/>
            <person name="Kuo A."/>
            <person name="Nagy L.G."/>
            <person name="Floudas D."/>
            <person name="Copeland A."/>
            <person name="Barry K.W."/>
            <person name="Cichocki N."/>
            <person name="Veneault-Fourrey C."/>
            <person name="LaButti K."/>
            <person name="Lindquist E.A."/>
            <person name="Lipzen A."/>
            <person name="Lundell T."/>
            <person name="Morin E."/>
            <person name="Murat C."/>
            <person name="Riley R."/>
            <person name="Ohm R."/>
            <person name="Sun H."/>
            <person name="Tunlid A."/>
            <person name="Henrissat B."/>
            <person name="Grigoriev I.V."/>
            <person name="Hibbett D.S."/>
            <person name="Martin F."/>
        </authorList>
    </citation>
    <scope>NUCLEOTIDE SEQUENCE [LARGE SCALE GENOMIC DNA]</scope>
    <source>
        <strain evidence="4">FD-334 SS-4</strain>
    </source>
</reference>
<feature type="transmembrane region" description="Helical" evidence="2">
    <location>
        <begin position="56"/>
        <end position="80"/>
    </location>
</feature>
<dbReference type="OrthoDB" id="10559777at2759"/>
<feature type="compositionally biased region" description="Polar residues" evidence="1">
    <location>
        <begin position="249"/>
        <end position="261"/>
    </location>
</feature>
<keyword evidence="4" id="KW-1185">Reference proteome</keyword>
<gene>
    <name evidence="3" type="ORF">HYPSUDRAFT_208442</name>
</gene>
<accession>A0A0D2KJF6</accession>
<feature type="transmembrane region" description="Helical" evidence="2">
    <location>
        <begin position="143"/>
        <end position="163"/>
    </location>
</feature>
<dbReference type="Proteomes" id="UP000054270">
    <property type="component" value="Unassembled WGS sequence"/>
</dbReference>
<dbReference type="EMBL" id="KN817666">
    <property type="protein sequence ID" value="KJA14762.1"/>
    <property type="molecule type" value="Genomic_DNA"/>
</dbReference>
<feature type="transmembrane region" description="Helical" evidence="2">
    <location>
        <begin position="108"/>
        <end position="136"/>
    </location>
</feature>
<proteinExistence type="predicted"/>
<keyword evidence="2" id="KW-1133">Transmembrane helix</keyword>
<keyword evidence="2" id="KW-0812">Transmembrane</keyword>
<name>A0A0D2KJF6_HYPSF</name>